<dbReference type="InterPro" id="IPR044068">
    <property type="entry name" value="CB"/>
</dbReference>
<dbReference type="GO" id="GO:0006310">
    <property type="term" value="P:DNA recombination"/>
    <property type="evidence" value="ECO:0007669"/>
    <property type="project" value="UniProtKB-KW"/>
</dbReference>
<evidence type="ECO:0000313" key="8">
    <source>
        <dbReference type="Proteomes" id="UP000008793"/>
    </source>
</evidence>
<dbReference type="SUPFAM" id="SSF56349">
    <property type="entry name" value="DNA breaking-rejoining enzymes"/>
    <property type="match status" value="1"/>
</dbReference>
<dbReference type="PANTHER" id="PTHR30349">
    <property type="entry name" value="PHAGE INTEGRASE-RELATED"/>
    <property type="match status" value="1"/>
</dbReference>
<dbReference type="InterPro" id="IPR057084">
    <property type="entry name" value="Int_N"/>
</dbReference>
<evidence type="ECO:0000256" key="1">
    <source>
        <dbReference type="ARBA" id="ARBA00022908"/>
    </source>
</evidence>
<dbReference type="AlphaFoldDB" id="D8MP51"/>
<evidence type="ECO:0000259" key="6">
    <source>
        <dbReference type="PROSITE" id="PS51900"/>
    </source>
</evidence>
<dbReference type="CDD" id="cd00796">
    <property type="entry name" value="INT_Rci_Hp1_C"/>
    <property type="match status" value="1"/>
</dbReference>
<dbReference type="HOGENOM" id="CLU_027562_44_0_6"/>
<dbReference type="PROSITE" id="PS51900">
    <property type="entry name" value="CB"/>
    <property type="match status" value="1"/>
</dbReference>
<dbReference type="InterPro" id="IPR050090">
    <property type="entry name" value="Tyrosine_recombinase_XerCD"/>
</dbReference>
<dbReference type="Proteomes" id="UP000008793">
    <property type="component" value="Chromosome"/>
</dbReference>
<sequence length="346" mass="39487">MSVRKFDSGKWLCECYPAGRSGRRVRKQFSTKGEAVAFEKHTMSETDAKPWLGEKDDTRLLSELIQLWWELHGVTLADGKNKKLRFQNLNRTCEALGDPIAADLTPFDISEYRRKRISGEVFSKKRNRFRLPAALSTINIECTYLTSVYNTLKKLGHIKYPNPIENVPPFRIKEKELSFLNIAEVNALLKACEAYDNADLTTIVKICLSTGCRWGEALNLRGSQVIPYKINFAYTKSGKNRSVPITKELFDEINKKQGALFKDVTKRFNTVLKMANIELPHGQKTHVLRHTFASHFMMNSGNILVLRQILGHTDIKMTMIYAHFSPDHLEDATTKNPLAMIDMTAD</sequence>
<dbReference type="GeneID" id="90511095"/>
<dbReference type="InterPro" id="IPR013762">
    <property type="entry name" value="Integrase-like_cat_sf"/>
</dbReference>
<evidence type="ECO:0000259" key="5">
    <source>
        <dbReference type="PROSITE" id="PS51898"/>
    </source>
</evidence>
<dbReference type="EMBL" id="FP236843">
    <property type="protein sequence ID" value="CAX58608.1"/>
    <property type="molecule type" value="Genomic_DNA"/>
</dbReference>
<proteinExistence type="predicted"/>
<dbReference type="KEGG" id="ebi:EbC_10770"/>
<feature type="domain" description="Core-binding (CB)" evidence="6">
    <location>
        <begin position="59"/>
        <end position="153"/>
    </location>
</feature>
<dbReference type="GO" id="GO:0003677">
    <property type="term" value="F:DNA binding"/>
    <property type="evidence" value="ECO:0007669"/>
    <property type="project" value="UniProtKB-UniRule"/>
</dbReference>
<keyword evidence="2 4" id="KW-0238">DNA-binding</keyword>
<dbReference type="STRING" id="634500.EbC_10770"/>
<dbReference type="InterPro" id="IPR002104">
    <property type="entry name" value="Integrase_catalytic"/>
</dbReference>
<reference evidence="7 8" key="1">
    <citation type="journal article" date="2010" name="BMC Genomics">
        <title>Genome comparison of the epiphytic bacteria Erwinia billingiae and E. tasmaniensis with the pear pathogen E. pyrifoliae.</title>
        <authorList>
            <person name="Kube M."/>
            <person name="Migdoll A.M."/>
            <person name="Gehring I."/>
            <person name="Heitmann K."/>
            <person name="Mayer Y."/>
            <person name="Kuhl H."/>
            <person name="Knaust F."/>
            <person name="Geider K."/>
            <person name="Reinhardt R."/>
        </authorList>
    </citation>
    <scope>NUCLEOTIDE SEQUENCE [LARGE SCALE GENOMIC DNA]</scope>
    <source>
        <strain evidence="7 8">Eb661</strain>
    </source>
</reference>
<organism evidence="8">
    <name type="scientific">Erwinia billingiae (strain Eb661)</name>
    <dbReference type="NCBI Taxonomy" id="634500"/>
    <lineage>
        <taxon>Bacteria</taxon>
        <taxon>Pseudomonadati</taxon>
        <taxon>Pseudomonadota</taxon>
        <taxon>Gammaproteobacteria</taxon>
        <taxon>Enterobacterales</taxon>
        <taxon>Erwiniaceae</taxon>
        <taxon>Erwinia</taxon>
    </lineage>
</organism>
<dbReference type="Pfam" id="PF00589">
    <property type="entry name" value="Phage_integrase"/>
    <property type="match status" value="1"/>
</dbReference>
<dbReference type="PROSITE" id="PS51898">
    <property type="entry name" value="TYR_RECOMBINASE"/>
    <property type="match status" value="1"/>
</dbReference>
<dbReference type="Pfam" id="PF24624">
    <property type="entry name" value="Int_N"/>
    <property type="match status" value="1"/>
</dbReference>
<keyword evidence="8" id="KW-1185">Reference proteome</keyword>
<protein>
    <submittedName>
        <fullName evidence="7">Phage integrase</fullName>
    </submittedName>
</protein>
<evidence type="ECO:0000313" key="7">
    <source>
        <dbReference type="EMBL" id="CAX58608.1"/>
    </source>
</evidence>
<keyword evidence="3" id="KW-0233">DNA recombination</keyword>
<dbReference type="GO" id="GO:0015074">
    <property type="term" value="P:DNA integration"/>
    <property type="evidence" value="ECO:0007669"/>
    <property type="project" value="UniProtKB-KW"/>
</dbReference>
<dbReference type="InterPro" id="IPR011010">
    <property type="entry name" value="DNA_brk_join_enz"/>
</dbReference>
<dbReference type="PANTHER" id="PTHR30349:SF93">
    <property type="entry name" value="FELS-2 PROPHAGE PROTEIN"/>
    <property type="match status" value="1"/>
</dbReference>
<dbReference type="eggNOG" id="COG0582">
    <property type="taxonomic scope" value="Bacteria"/>
</dbReference>
<name>D8MP51_ERWBE</name>
<feature type="domain" description="Tyr recombinase" evidence="5">
    <location>
        <begin position="175"/>
        <end position="334"/>
    </location>
</feature>
<accession>D8MP51</accession>
<evidence type="ECO:0000256" key="3">
    <source>
        <dbReference type="ARBA" id="ARBA00023172"/>
    </source>
</evidence>
<keyword evidence="1" id="KW-0229">DNA integration</keyword>
<dbReference type="RefSeq" id="WP_013201105.1">
    <property type="nucleotide sequence ID" value="NC_014306.1"/>
</dbReference>
<gene>
    <name evidence="7" type="ordered locus">EbC_10770</name>
</gene>
<evidence type="ECO:0000256" key="2">
    <source>
        <dbReference type="ARBA" id="ARBA00023125"/>
    </source>
</evidence>
<dbReference type="Gene3D" id="1.10.443.10">
    <property type="entry name" value="Intergrase catalytic core"/>
    <property type="match status" value="1"/>
</dbReference>
<evidence type="ECO:0000256" key="4">
    <source>
        <dbReference type="PROSITE-ProRule" id="PRU01248"/>
    </source>
</evidence>